<evidence type="ECO:0000256" key="6">
    <source>
        <dbReference type="SAM" id="Phobius"/>
    </source>
</evidence>
<reference evidence="7" key="1">
    <citation type="journal article" date="2020" name="Fungal Divers.">
        <title>Resolving the Mortierellaceae phylogeny through synthesis of multi-gene phylogenetics and phylogenomics.</title>
        <authorList>
            <person name="Vandepol N."/>
            <person name="Liber J."/>
            <person name="Desiro A."/>
            <person name="Na H."/>
            <person name="Kennedy M."/>
            <person name="Barry K."/>
            <person name="Grigoriev I.V."/>
            <person name="Miller A.N."/>
            <person name="O'Donnell K."/>
            <person name="Stajich J.E."/>
            <person name="Bonito G."/>
        </authorList>
    </citation>
    <scope>NUCLEOTIDE SEQUENCE</scope>
    <source>
        <strain evidence="7">MES-2147</strain>
    </source>
</reference>
<dbReference type="GO" id="GO:0016020">
    <property type="term" value="C:membrane"/>
    <property type="evidence" value="ECO:0007669"/>
    <property type="project" value="InterPro"/>
</dbReference>
<dbReference type="InterPro" id="IPR006838">
    <property type="entry name" value="ADTRP_AIG1"/>
</dbReference>
<evidence type="ECO:0000256" key="4">
    <source>
        <dbReference type="ARBA" id="ARBA00023136"/>
    </source>
</evidence>
<feature type="transmembrane region" description="Helical" evidence="6">
    <location>
        <begin position="164"/>
        <end position="186"/>
    </location>
</feature>
<sequence>MSFDCRPKTPAPSFSTGVLVSTRQHLLQQHLDQPCKELKPICTTILPVVNNDDDLPTSASTVINDHISLETAGTGSTQGSLSSQELLSSVYKQNDYSAISKEAAALANPSSRPRDGDSAASNDPSPSPDQEGRHPQRLQGSWYTWLFRLERPETRSSVIVGSNWLPTGGLFTIRMLLFVYTFTVLITDLCRTERPQYEFCYLTQLSYLGLTSYLGTVSWHTFSEWRHQRLKHQPQGAEDVLAQSEAQWQTQVRTKTTLERQHWLLTDMNFFLYHTICTFHIILPLLYWGYLAYEGGARTMAVEMSAEALWRNYSFHGGDLIVVLIEIVINTMPFIPSHIFIVYLVSLLYLAEAHIVYRVDGFWIYPFLDTTQGPIWVVLYIGVGFVILCTFFFMYYFHRIMNWVYARSTAATTRRQDRNVAEEASWQYQQQDQNKEEQGTPWSMSSTSFYCDIESDFNPSTSSAPTPTPFPESTYYMYKHRQISALQTQNRKRSFSNSSEESTASTLVGSSDERGSRKITKKPSLLSGLNISSTVESESEQQQVQQPTPSTSAATTISAALQNEGSVAHVERLYRVEEIIETENEEL</sequence>
<organism evidence="7 8">
    <name type="scientific">Modicella reniformis</name>
    <dbReference type="NCBI Taxonomy" id="1440133"/>
    <lineage>
        <taxon>Eukaryota</taxon>
        <taxon>Fungi</taxon>
        <taxon>Fungi incertae sedis</taxon>
        <taxon>Mucoromycota</taxon>
        <taxon>Mortierellomycotina</taxon>
        <taxon>Mortierellomycetes</taxon>
        <taxon>Mortierellales</taxon>
        <taxon>Mortierellaceae</taxon>
        <taxon>Modicella</taxon>
    </lineage>
</organism>
<dbReference type="OrthoDB" id="419711at2759"/>
<keyword evidence="3 6" id="KW-1133">Transmembrane helix</keyword>
<dbReference type="EMBL" id="JAAAHW010009705">
    <property type="protein sequence ID" value="KAF9937244.1"/>
    <property type="molecule type" value="Genomic_DNA"/>
</dbReference>
<evidence type="ECO:0000256" key="2">
    <source>
        <dbReference type="ARBA" id="ARBA00022692"/>
    </source>
</evidence>
<comment type="subcellular location">
    <subcellularLocation>
        <location evidence="1">Endomembrane system</location>
        <topology evidence="1">Multi-pass membrane protein</topology>
    </subcellularLocation>
</comment>
<dbReference type="Proteomes" id="UP000749646">
    <property type="component" value="Unassembled WGS sequence"/>
</dbReference>
<evidence type="ECO:0000313" key="7">
    <source>
        <dbReference type="EMBL" id="KAF9937244.1"/>
    </source>
</evidence>
<gene>
    <name evidence="7" type="ORF">BGZ65_001663</name>
</gene>
<feature type="region of interest" description="Disordered" evidence="5">
    <location>
        <begin position="423"/>
        <end position="442"/>
    </location>
</feature>
<feature type="compositionally biased region" description="Low complexity" evidence="5">
    <location>
        <begin position="532"/>
        <end position="554"/>
    </location>
</feature>
<keyword evidence="8" id="KW-1185">Reference proteome</keyword>
<dbReference type="GO" id="GO:0012505">
    <property type="term" value="C:endomembrane system"/>
    <property type="evidence" value="ECO:0007669"/>
    <property type="project" value="UniProtKB-SubCell"/>
</dbReference>
<protein>
    <submittedName>
        <fullName evidence="7">Uncharacterized protein</fullName>
    </submittedName>
</protein>
<accession>A0A9P6IM02</accession>
<evidence type="ECO:0000256" key="3">
    <source>
        <dbReference type="ARBA" id="ARBA00022989"/>
    </source>
</evidence>
<feature type="compositionally biased region" description="Low complexity" evidence="5">
    <location>
        <begin position="495"/>
        <end position="506"/>
    </location>
</feature>
<keyword evidence="4 6" id="KW-0472">Membrane</keyword>
<feature type="region of interest" description="Disordered" evidence="5">
    <location>
        <begin position="103"/>
        <end position="136"/>
    </location>
</feature>
<keyword evidence="2 6" id="KW-0812">Transmembrane</keyword>
<evidence type="ECO:0000256" key="5">
    <source>
        <dbReference type="SAM" id="MobiDB-lite"/>
    </source>
</evidence>
<proteinExistence type="predicted"/>
<evidence type="ECO:0000256" key="1">
    <source>
        <dbReference type="ARBA" id="ARBA00004127"/>
    </source>
</evidence>
<evidence type="ECO:0000313" key="8">
    <source>
        <dbReference type="Proteomes" id="UP000749646"/>
    </source>
</evidence>
<dbReference type="PANTHER" id="PTHR12242">
    <property type="entry name" value="OS02G0130600 PROTEIN-RELATED"/>
    <property type="match status" value="1"/>
</dbReference>
<feature type="transmembrane region" description="Helical" evidence="6">
    <location>
        <begin position="270"/>
        <end position="293"/>
    </location>
</feature>
<feature type="transmembrane region" description="Helical" evidence="6">
    <location>
        <begin position="377"/>
        <end position="397"/>
    </location>
</feature>
<dbReference type="Pfam" id="PF04750">
    <property type="entry name" value="Far-17a_AIG1"/>
    <property type="match status" value="1"/>
</dbReference>
<comment type="caution">
    <text evidence="7">The sequence shown here is derived from an EMBL/GenBank/DDBJ whole genome shotgun (WGS) entry which is preliminary data.</text>
</comment>
<feature type="transmembrane region" description="Helical" evidence="6">
    <location>
        <begin position="313"/>
        <end position="332"/>
    </location>
</feature>
<dbReference type="PANTHER" id="PTHR12242:SF1">
    <property type="entry name" value="MYND-TYPE DOMAIN-CONTAINING PROTEIN"/>
    <property type="match status" value="1"/>
</dbReference>
<name>A0A9P6IM02_9FUNG</name>
<dbReference type="AlphaFoldDB" id="A0A9P6IM02"/>
<feature type="region of interest" description="Disordered" evidence="5">
    <location>
        <begin position="487"/>
        <end position="554"/>
    </location>
</feature>